<evidence type="ECO:0000313" key="3">
    <source>
        <dbReference type="EMBL" id="MFD0948272.1"/>
    </source>
</evidence>
<evidence type="ECO:0000313" key="4">
    <source>
        <dbReference type="Proteomes" id="UP001596977"/>
    </source>
</evidence>
<dbReference type="InterPro" id="IPR021994">
    <property type="entry name" value="DUF3592"/>
</dbReference>
<keyword evidence="1" id="KW-1133">Transmembrane helix</keyword>
<comment type="caution">
    <text evidence="3">The sequence shown here is derived from an EMBL/GenBank/DDBJ whole genome shotgun (WGS) entry which is preliminary data.</text>
</comment>
<gene>
    <name evidence="3" type="ORF">ACFQ1E_18175</name>
</gene>
<dbReference type="Pfam" id="PF12158">
    <property type="entry name" value="DUF3592"/>
    <property type="match status" value="1"/>
</dbReference>
<accession>A0ABW3HBV1</accession>
<keyword evidence="1" id="KW-0472">Membrane</keyword>
<feature type="transmembrane region" description="Helical" evidence="1">
    <location>
        <begin position="130"/>
        <end position="149"/>
    </location>
</feature>
<keyword evidence="4" id="KW-1185">Reference proteome</keyword>
<name>A0ABW3HBV1_9SPHN</name>
<dbReference type="Proteomes" id="UP001596977">
    <property type="component" value="Unassembled WGS sequence"/>
</dbReference>
<sequence>MTSIALIVLAFAGGFFFLHYRGVRKAAEASAWPRAAGVIERCDVTEHSDSSSNDGAVSYSYHVAVTYAYQAGGQARTGKRIHFGPAPSFGSRYKAEAYAARYPAGAAVQVAYDPADPAQSVLETGRVGRTFLWLGILLFAIAIGVSVVGSQLSR</sequence>
<keyword evidence="1" id="KW-0812">Transmembrane</keyword>
<reference evidence="4" key="1">
    <citation type="journal article" date="2019" name="Int. J. Syst. Evol. Microbiol.">
        <title>The Global Catalogue of Microorganisms (GCM) 10K type strain sequencing project: providing services to taxonomists for standard genome sequencing and annotation.</title>
        <authorList>
            <consortium name="The Broad Institute Genomics Platform"/>
            <consortium name="The Broad Institute Genome Sequencing Center for Infectious Disease"/>
            <person name="Wu L."/>
            <person name="Ma J."/>
        </authorList>
    </citation>
    <scope>NUCLEOTIDE SEQUENCE [LARGE SCALE GENOMIC DNA]</scope>
    <source>
        <strain evidence="4">CCUG 62982</strain>
    </source>
</reference>
<evidence type="ECO:0000259" key="2">
    <source>
        <dbReference type="Pfam" id="PF12158"/>
    </source>
</evidence>
<dbReference type="EMBL" id="JBHTJG010000011">
    <property type="protein sequence ID" value="MFD0948272.1"/>
    <property type="molecule type" value="Genomic_DNA"/>
</dbReference>
<dbReference type="RefSeq" id="WP_264946116.1">
    <property type="nucleotide sequence ID" value="NZ_JAPDRA010000011.1"/>
</dbReference>
<organism evidence="3 4">
    <name type="scientific">Sphingomonas canadensis</name>
    <dbReference type="NCBI Taxonomy" id="1219257"/>
    <lineage>
        <taxon>Bacteria</taxon>
        <taxon>Pseudomonadati</taxon>
        <taxon>Pseudomonadota</taxon>
        <taxon>Alphaproteobacteria</taxon>
        <taxon>Sphingomonadales</taxon>
        <taxon>Sphingomonadaceae</taxon>
        <taxon>Sphingomonas</taxon>
    </lineage>
</organism>
<evidence type="ECO:0000256" key="1">
    <source>
        <dbReference type="SAM" id="Phobius"/>
    </source>
</evidence>
<protein>
    <submittedName>
        <fullName evidence="3">DUF3592 domain-containing protein</fullName>
    </submittedName>
</protein>
<feature type="domain" description="DUF3592" evidence="2">
    <location>
        <begin position="37"/>
        <end position="126"/>
    </location>
</feature>
<proteinExistence type="predicted"/>